<accession>A0AAD7WYI2</accession>
<sequence length="71" mass="7850">MLGAPLAQTDWPKMRSAIVPFNSGRLAPVTLCPALVPGETAEHAVSGCRLELELPHQKDRNRKPRLTVIFF</sequence>
<gene>
    <name evidence="1" type="ORF">AAFF_G00104710</name>
</gene>
<comment type="caution">
    <text evidence="1">The sequence shown here is derived from an EMBL/GenBank/DDBJ whole genome shotgun (WGS) entry which is preliminary data.</text>
</comment>
<dbReference type="AlphaFoldDB" id="A0AAD7WYI2"/>
<reference evidence="1" key="1">
    <citation type="journal article" date="2023" name="Science">
        <title>Genome structures resolve the early diversification of teleost fishes.</title>
        <authorList>
            <person name="Parey E."/>
            <person name="Louis A."/>
            <person name="Montfort J."/>
            <person name="Bouchez O."/>
            <person name="Roques C."/>
            <person name="Iampietro C."/>
            <person name="Lluch J."/>
            <person name="Castinel A."/>
            <person name="Donnadieu C."/>
            <person name="Desvignes T."/>
            <person name="Floi Bucao C."/>
            <person name="Jouanno E."/>
            <person name="Wen M."/>
            <person name="Mejri S."/>
            <person name="Dirks R."/>
            <person name="Jansen H."/>
            <person name="Henkel C."/>
            <person name="Chen W.J."/>
            <person name="Zahm M."/>
            <person name="Cabau C."/>
            <person name="Klopp C."/>
            <person name="Thompson A.W."/>
            <person name="Robinson-Rechavi M."/>
            <person name="Braasch I."/>
            <person name="Lecointre G."/>
            <person name="Bobe J."/>
            <person name="Postlethwait J.H."/>
            <person name="Berthelot C."/>
            <person name="Roest Crollius H."/>
            <person name="Guiguen Y."/>
        </authorList>
    </citation>
    <scope>NUCLEOTIDE SEQUENCE</scope>
    <source>
        <strain evidence="1">NC1722</strain>
    </source>
</reference>
<keyword evidence="2" id="KW-1185">Reference proteome</keyword>
<name>A0AAD7WYI2_9TELE</name>
<evidence type="ECO:0000313" key="2">
    <source>
        <dbReference type="Proteomes" id="UP001221898"/>
    </source>
</evidence>
<evidence type="ECO:0000313" key="1">
    <source>
        <dbReference type="EMBL" id="KAJ8412889.1"/>
    </source>
</evidence>
<proteinExistence type="predicted"/>
<dbReference type="EMBL" id="JAINUG010000017">
    <property type="protein sequence ID" value="KAJ8412889.1"/>
    <property type="molecule type" value="Genomic_DNA"/>
</dbReference>
<organism evidence="1 2">
    <name type="scientific">Aldrovandia affinis</name>
    <dbReference type="NCBI Taxonomy" id="143900"/>
    <lineage>
        <taxon>Eukaryota</taxon>
        <taxon>Metazoa</taxon>
        <taxon>Chordata</taxon>
        <taxon>Craniata</taxon>
        <taxon>Vertebrata</taxon>
        <taxon>Euteleostomi</taxon>
        <taxon>Actinopterygii</taxon>
        <taxon>Neopterygii</taxon>
        <taxon>Teleostei</taxon>
        <taxon>Notacanthiformes</taxon>
        <taxon>Halosauridae</taxon>
        <taxon>Aldrovandia</taxon>
    </lineage>
</organism>
<protein>
    <submittedName>
        <fullName evidence="1">Uncharacterized protein</fullName>
    </submittedName>
</protein>
<dbReference type="Proteomes" id="UP001221898">
    <property type="component" value="Unassembled WGS sequence"/>
</dbReference>